<sequence>MSTDATVADPLMMTPQQMLAHATGEDRHALARLDATARVLAGEHELRAGRAVMTAQTIPDHSVTTFHTIDGCGNLGVAPTRRRRPDLPAKANECRDCLATRYGRAVPDAPFRQRFETIAVASVKSTAGNLACLPTGEATAGPTDSRCHREHDYRAKAVAANPPWAIRWCPDCALDWWCESLGDGQ</sequence>
<dbReference type="AlphaFoldDB" id="A0A6B0GP00"/>
<dbReference type="EMBL" id="WSZK01000036">
    <property type="protein sequence ID" value="MWG36524.1"/>
    <property type="molecule type" value="Genomic_DNA"/>
</dbReference>
<gene>
    <name evidence="1" type="ORF">GQS65_18875</name>
</gene>
<reference evidence="1 2" key="1">
    <citation type="submission" date="2019-12" db="EMBL/GenBank/DDBJ databases">
        <title>Halocatena pleomorpha gen. nov. sp. nov., an extremely halophilic archaeon of family Halobacteriaceae isolated from saltpan soil.</title>
        <authorList>
            <person name="Pal Y."/>
            <person name="Verma A."/>
            <person name="Krishnamurthi S."/>
            <person name="Kumar P."/>
        </authorList>
    </citation>
    <scope>NUCLEOTIDE SEQUENCE [LARGE SCALE GENOMIC DNA]</scope>
    <source>
        <strain evidence="1 2">JCM 16495</strain>
    </source>
</reference>
<keyword evidence="2" id="KW-1185">Reference proteome</keyword>
<name>A0A6B0GP00_9EURY</name>
<dbReference type="Proteomes" id="UP000451471">
    <property type="component" value="Unassembled WGS sequence"/>
</dbReference>
<proteinExistence type="predicted"/>
<evidence type="ECO:0000313" key="1">
    <source>
        <dbReference type="EMBL" id="MWG36524.1"/>
    </source>
</evidence>
<dbReference type="RefSeq" id="WP_158206177.1">
    <property type="nucleotide sequence ID" value="NZ_WSZK01000036.1"/>
</dbReference>
<evidence type="ECO:0000313" key="2">
    <source>
        <dbReference type="Proteomes" id="UP000451471"/>
    </source>
</evidence>
<organism evidence="1 2">
    <name type="scientific">Halomarina oriensis</name>
    <dbReference type="NCBI Taxonomy" id="671145"/>
    <lineage>
        <taxon>Archaea</taxon>
        <taxon>Methanobacteriati</taxon>
        <taxon>Methanobacteriota</taxon>
        <taxon>Stenosarchaea group</taxon>
        <taxon>Halobacteria</taxon>
        <taxon>Halobacteriales</taxon>
        <taxon>Natronomonadaceae</taxon>
        <taxon>Halomarina</taxon>
    </lineage>
</organism>
<comment type="caution">
    <text evidence="1">The sequence shown here is derived from an EMBL/GenBank/DDBJ whole genome shotgun (WGS) entry which is preliminary data.</text>
</comment>
<accession>A0A6B0GP00</accession>
<protein>
    <submittedName>
        <fullName evidence="1">Uncharacterized protein</fullName>
    </submittedName>
</protein>